<dbReference type="PANTHER" id="PTHR23407">
    <property type="entry name" value="ATPASE INHIBITOR/5-FORMYLTETRAHYDROFOLATE CYCLO-LIGASE"/>
    <property type="match status" value="1"/>
</dbReference>
<organism evidence="6 7">
    <name type="scientific">Bacillus coahuilensis p1.1.43</name>
    <dbReference type="NCBI Taxonomy" id="1150625"/>
    <lineage>
        <taxon>Bacteria</taxon>
        <taxon>Bacillati</taxon>
        <taxon>Bacillota</taxon>
        <taxon>Bacilli</taxon>
        <taxon>Bacillales</taxon>
        <taxon>Bacillaceae</taxon>
        <taxon>Bacillus</taxon>
    </lineage>
</organism>
<dbReference type="GO" id="GO:0035999">
    <property type="term" value="P:tetrahydrofolate interconversion"/>
    <property type="evidence" value="ECO:0007669"/>
    <property type="project" value="TreeGrafter"/>
</dbReference>
<dbReference type="GO" id="GO:0009396">
    <property type="term" value="P:folic acid-containing compound biosynthetic process"/>
    <property type="evidence" value="ECO:0007669"/>
    <property type="project" value="TreeGrafter"/>
</dbReference>
<dbReference type="InterPro" id="IPR024185">
    <property type="entry name" value="FTHF_cligase-like_sf"/>
</dbReference>
<keyword evidence="5" id="KW-0460">Magnesium</keyword>
<comment type="similarity">
    <text evidence="1 5">Belongs to the 5-formyltetrahydrofolate cyclo-ligase family.</text>
</comment>
<feature type="binding site" evidence="4">
    <location>
        <begin position="120"/>
        <end position="128"/>
    </location>
    <ligand>
        <name>ATP</name>
        <dbReference type="ChEBI" id="CHEBI:30616"/>
    </ligand>
</feature>
<dbReference type="Gene3D" id="3.40.50.10420">
    <property type="entry name" value="NagB/RpiA/CoA transferase-like"/>
    <property type="match status" value="1"/>
</dbReference>
<keyword evidence="3 4" id="KW-0067">ATP-binding</keyword>
<dbReference type="PANTHER" id="PTHR23407:SF1">
    <property type="entry name" value="5-FORMYLTETRAHYDROFOLATE CYCLO-LIGASE"/>
    <property type="match status" value="1"/>
</dbReference>
<evidence type="ECO:0000256" key="5">
    <source>
        <dbReference type="RuleBase" id="RU361279"/>
    </source>
</evidence>
<comment type="cofactor">
    <cofactor evidence="5">
        <name>Mg(2+)</name>
        <dbReference type="ChEBI" id="CHEBI:18420"/>
    </cofactor>
</comment>
<comment type="caution">
    <text evidence="6">The sequence shown here is derived from an EMBL/GenBank/DDBJ whole genome shotgun (WGS) entry which is preliminary data.</text>
</comment>
<dbReference type="PIRSF" id="PIRSF006806">
    <property type="entry name" value="FTHF_cligase"/>
    <property type="match status" value="1"/>
</dbReference>
<dbReference type="GO" id="GO:0030272">
    <property type="term" value="F:5-formyltetrahydrofolate cyclo-ligase activity"/>
    <property type="evidence" value="ECO:0007669"/>
    <property type="project" value="UniProtKB-EC"/>
</dbReference>
<dbReference type="PATRIC" id="fig|1150625.3.peg.2124"/>
<dbReference type="EMBL" id="LDYG01000031">
    <property type="protein sequence ID" value="KUP06062.1"/>
    <property type="molecule type" value="Genomic_DNA"/>
</dbReference>
<dbReference type="InterPro" id="IPR037171">
    <property type="entry name" value="NagB/RpiA_transferase-like"/>
</dbReference>
<feature type="binding site" evidence="4">
    <location>
        <position position="41"/>
    </location>
    <ligand>
        <name>substrate</name>
    </ligand>
</feature>
<dbReference type="SUPFAM" id="SSF100950">
    <property type="entry name" value="NagB/RpiA/CoA transferase-like"/>
    <property type="match status" value="1"/>
</dbReference>
<accession>A0A147K7U7</accession>
<dbReference type="GO" id="GO:0046872">
    <property type="term" value="F:metal ion binding"/>
    <property type="evidence" value="ECO:0007669"/>
    <property type="project" value="UniProtKB-KW"/>
</dbReference>
<name>A0A147K7U7_9BACI</name>
<evidence type="ECO:0000256" key="2">
    <source>
        <dbReference type="ARBA" id="ARBA00022741"/>
    </source>
</evidence>
<comment type="catalytic activity">
    <reaction evidence="5">
        <text>(6S)-5-formyl-5,6,7,8-tetrahydrofolate + ATP = (6R)-5,10-methenyltetrahydrofolate + ADP + phosphate</text>
        <dbReference type="Rhea" id="RHEA:10488"/>
        <dbReference type="ChEBI" id="CHEBI:30616"/>
        <dbReference type="ChEBI" id="CHEBI:43474"/>
        <dbReference type="ChEBI" id="CHEBI:57455"/>
        <dbReference type="ChEBI" id="CHEBI:57457"/>
        <dbReference type="ChEBI" id="CHEBI:456216"/>
        <dbReference type="EC" id="6.3.3.2"/>
    </reaction>
</comment>
<keyword evidence="2 4" id="KW-0547">Nucleotide-binding</keyword>
<keyword evidence="5" id="KW-0479">Metal-binding</keyword>
<keyword evidence="7" id="KW-1185">Reference proteome</keyword>
<dbReference type="AlphaFoldDB" id="A0A147K7U7"/>
<evidence type="ECO:0000256" key="1">
    <source>
        <dbReference type="ARBA" id="ARBA00010638"/>
    </source>
</evidence>
<dbReference type="NCBIfam" id="TIGR02727">
    <property type="entry name" value="MTHFS_bact"/>
    <property type="match status" value="1"/>
</dbReference>
<feature type="binding site" evidence="4">
    <location>
        <position position="36"/>
    </location>
    <ligand>
        <name>substrate</name>
    </ligand>
</feature>
<proteinExistence type="inferred from homology"/>
<reference evidence="6 7" key="1">
    <citation type="journal article" date="2016" name="Front. Microbiol.">
        <title>Microevolution Analysis of Bacillus coahuilensis Unveils Differences in Phosphorus Acquisition Strategies and Their Regulation.</title>
        <authorList>
            <person name="Gomez-Lunar Z."/>
            <person name="Hernandez-Gonzalez I."/>
            <person name="Rodriguez-Torres M.D."/>
            <person name="Souza V."/>
            <person name="Olmedo-Alvarez G."/>
        </authorList>
    </citation>
    <scope>NUCLEOTIDE SEQUENCE [LARGE SCALE GENOMIC DNA]</scope>
    <source>
        <strain evidence="7">p1.1.43</strain>
    </source>
</reference>
<dbReference type="GO" id="GO:0005524">
    <property type="term" value="F:ATP binding"/>
    <property type="evidence" value="ECO:0007669"/>
    <property type="project" value="UniProtKB-KW"/>
</dbReference>
<dbReference type="Pfam" id="PF01812">
    <property type="entry name" value="5-FTHF_cyc-lig"/>
    <property type="match status" value="1"/>
</dbReference>
<sequence length="177" mass="20503">MKHISEVQRSQWNKEMIHLFRDSDIYQQATTIGITISRNNEWNTRSLIPFLWNDGKKVVAPVCLTETKQMEFYRIHSFDQLHNTYLDLVEPNPFVTEKMDSETIDLLIVPGVVFNSEGYRIGFGGGYYDRFLNIHSPVTLSFAYSVQLNEEIPVEPHDQPVQFLITEKGLLSCTKTT</sequence>
<dbReference type="EC" id="6.3.3.2" evidence="5"/>
<evidence type="ECO:0000313" key="6">
    <source>
        <dbReference type="EMBL" id="KUP06062.1"/>
    </source>
</evidence>
<evidence type="ECO:0000256" key="4">
    <source>
        <dbReference type="PIRSR" id="PIRSR006806-1"/>
    </source>
</evidence>
<protein>
    <recommendedName>
        <fullName evidence="5">5-formyltetrahydrofolate cyclo-ligase</fullName>
        <ecNumber evidence="5">6.3.3.2</ecNumber>
    </recommendedName>
</protein>
<dbReference type="Proteomes" id="UP000074108">
    <property type="component" value="Unassembled WGS sequence"/>
</dbReference>
<dbReference type="STRING" id="1150625.Q75_09960"/>
<evidence type="ECO:0000313" key="7">
    <source>
        <dbReference type="Proteomes" id="UP000074108"/>
    </source>
</evidence>
<dbReference type="InterPro" id="IPR002698">
    <property type="entry name" value="FTHF_cligase"/>
</dbReference>
<evidence type="ECO:0000256" key="3">
    <source>
        <dbReference type="ARBA" id="ARBA00022840"/>
    </source>
</evidence>
<gene>
    <name evidence="6" type="ORF">Q75_09960</name>
</gene>